<keyword evidence="5 10" id="KW-0067">ATP-binding</keyword>
<keyword evidence="2 10" id="KW-0547">Nucleotide-binding</keyword>
<keyword evidence="3 10" id="KW-0378">Hydrolase</keyword>
<keyword evidence="6" id="KW-0413">Isomerase</keyword>
<organism evidence="12 13">
    <name type="scientific">Streptococcus sanguinis</name>
    <dbReference type="NCBI Taxonomy" id="1305"/>
    <lineage>
        <taxon>Bacteria</taxon>
        <taxon>Bacillati</taxon>
        <taxon>Bacillota</taxon>
        <taxon>Bacilli</taxon>
        <taxon>Lactobacillales</taxon>
        <taxon>Streptococcaceae</taxon>
        <taxon>Streptococcus</taxon>
    </lineage>
</organism>
<comment type="catalytic activity">
    <reaction evidence="9">
        <text>ATP + H2O = ADP + phosphate + H(+)</text>
        <dbReference type="Rhea" id="RHEA:13065"/>
        <dbReference type="ChEBI" id="CHEBI:15377"/>
        <dbReference type="ChEBI" id="CHEBI:15378"/>
        <dbReference type="ChEBI" id="CHEBI:30616"/>
        <dbReference type="ChEBI" id="CHEBI:43474"/>
        <dbReference type="ChEBI" id="CHEBI:456216"/>
        <dbReference type="EC" id="5.6.2.4"/>
    </reaction>
</comment>
<dbReference type="PANTHER" id="PTHR11070">
    <property type="entry name" value="UVRD / RECB / PCRA DNA HELICASE FAMILY MEMBER"/>
    <property type="match status" value="1"/>
</dbReference>
<comment type="caution">
    <text evidence="12">The sequence shown here is derived from an EMBL/GenBank/DDBJ whole genome shotgun (WGS) entry which is preliminary data.</text>
</comment>
<evidence type="ECO:0000256" key="4">
    <source>
        <dbReference type="ARBA" id="ARBA00022806"/>
    </source>
</evidence>
<evidence type="ECO:0000256" key="3">
    <source>
        <dbReference type="ARBA" id="ARBA00022801"/>
    </source>
</evidence>
<evidence type="ECO:0000256" key="8">
    <source>
        <dbReference type="ARBA" id="ARBA00034808"/>
    </source>
</evidence>
<dbReference type="GO" id="GO:0016887">
    <property type="term" value="F:ATP hydrolysis activity"/>
    <property type="evidence" value="ECO:0007669"/>
    <property type="project" value="RHEA"/>
</dbReference>
<dbReference type="GO" id="GO:0005524">
    <property type="term" value="F:ATP binding"/>
    <property type="evidence" value="ECO:0007669"/>
    <property type="project" value="UniProtKB-UniRule"/>
</dbReference>
<comment type="similarity">
    <text evidence="1">Belongs to the helicase family. UvrD subfamily.</text>
</comment>
<evidence type="ECO:0000256" key="1">
    <source>
        <dbReference type="ARBA" id="ARBA00009922"/>
    </source>
</evidence>
<dbReference type="AlphaFoldDB" id="A0A3P1S523"/>
<feature type="binding site" evidence="10">
    <location>
        <begin position="24"/>
        <end position="31"/>
    </location>
    <ligand>
        <name>ATP</name>
        <dbReference type="ChEBI" id="CHEBI:30616"/>
    </ligand>
</feature>
<protein>
    <recommendedName>
        <fullName evidence="8">DNA 3'-5' helicase</fullName>
        <ecNumber evidence="8">5.6.2.4</ecNumber>
    </recommendedName>
</protein>
<evidence type="ECO:0000256" key="10">
    <source>
        <dbReference type="PROSITE-ProRule" id="PRU00560"/>
    </source>
</evidence>
<dbReference type="PROSITE" id="PS51198">
    <property type="entry name" value="UVRD_HELICASE_ATP_BIND"/>
    <property type="match status" value="1"/>
</dbReference>
<dbReference type="GO" id="GO:0043138">
    <property type="term" value="F:3'-5' DNA helicase activity"/>
    <property type="evidence" value="ECO:0007669"/>
    <property type="project" value="UniProtKB-EC"/>
</dbReference>
<gene>
    <name evidence="12" type="ORF">EII39_06370</name>
</gene>
<evidence type="ECO:0000259" key="11">
    <source>
        <dbReference type="PROSITE" id="PS51198"/>
    </source>
</evidence>
<dbReference type="EMBL" id="RQZI01000006">
    <property type="protein sequence ID" value="RRC91937.1"/>
    <property type="molecule type" value="Genomic_DNA"/>
</dbReference>
<dbReference type="RefSeq" id="WP_002907016.1">
    <property type="nucleotide sequence ID" value="NZ_CP071421.1"/>
</dbReference>
<proteinExistence type="inferred from homology"/>
<dbReference type="InterPro" id="IPR027417">
    <property type="entry name" value="P-loop_NTPase"/>
</dbReference>
<name>A0A3P1S523_STRSA</name>
<evidence type="ECO:0000313" key="12">
    <source>
        <dbReference type="EMBL" id="RRC91937.1"/>
    </source>
</evidence>
<dbReference type="Gene3D" id="3.40.50.300">
    <property type="entry name" value="P-loop containing nucleotide triphosphate hydrolases"/>
    <property type="match status" value="2"/>
</dbReference>
<dbReference type="InterPro" id="IPR014016">
    <property type="entry name" value="UvrD-like_ATP-bd"/>
</dbReference>
<dbReference type="Pfam" id="PF13361">
    <property type="entry name" value="UvrD_C"/>
    <property type="match status" value="1"/>
</dbReference>
<evidence type="ECO:0000256" key="2">
    <source>
        <dbReference type="ARBA" id="ARBA00022741"/>
    </source>
</evidence>
<reference evidence="12 13" key="1">
    <citation type="submission" date="2018-11" db="EMBL/GenBank/DDBJ databases">
        <title>Genomes From Bacteria Associated with the Canine Oral Cavity: a Test Case for Automated Genome-Based Taxonomic Assignment.</title>
        <authorList>
            <person name="Coil D.A."/>
            <person name="Jospin G."/>
            <person name="Darling A.E."/>
            <person name="Wallis C."/>
            <person name="Davis I.J."/>
            <person name="Harris S."/>
            <person name="Eisen J.A."/>
            <person name="Holcombe L.J."/>
            <person name="O'Flynn C."/>
        </authorList>
    </citation>
    <scope>NUCLEOTIDE SEQUENCE [LARGE SCALE GENOMIC DNA]</scope>
    <source>
        <strain evidence="12 13">OH953</strain>
    </source>
</reference>
<dbReference type="GO" id="GO:0003677">
    <property type="term" value="F:DNA binding"/>
    <property type="evidence" value="ECO:0007669"/>
    <property type="project" value="InterPro"/>
</dbReference>
<evidence type="ECO:0000256" key="7">
    <source>
        <dbReference type="ARBA" id="ARBA00034617"/>
    </source>
</evidence>
<sequence length="454" mass="52733">MKKLTGEQTKILYLPDEKNLVILGAAGSGKSLVALYKSVYLAIKYPSKKIGIVCFNKPIIEQIKTQHLPQLCQNLQIQVPRNISVTTYHSLVWNTLRKLNSGNEIKCLDFIKVNEKEKCINDSIKKLAEIEKYTDSRILNREIDFFKEEISWLQGMMVKTEEEYQELERTGRGRKNPVNKGEERELVYRIFKGYKYYRSQLNPPKYFDYDDISWKLEERKERIPDKDKFDFLIIDEFQDMDKAKIQSLTYLTKENGACILLGDYAQQILGTKISFKQLGVNNISKETFVKNYRNTKQISNLANILIEKGFITEEEDEKISRVSSRRDGEIPQLQQANSFEVYKNIISSFFTNKIGSNGIILMDPTSFKTIAKILKVLDLDNHVELYTINQVKGLEFDNVLVLDIDKSKYIEDYSNLEDNENNEVAKQLYVAITRATTNLALTYQNYDMNFYLGG</sequence>
<dbReference type="InterPro" id="IPR013986">
    <property type="entry name" value="DExx_box_DNA_helicase_dom_sf"/>
</dbReference>
<dbReference type="Proteomes" id="UP000277597">
    <property type="component" value="Unassembled WGS sequence"/>
</dbReference>
<accession>A0A3P1S523</accession>
<dbReference type="InterPro" id="IPR000212">
    <property type="entry name" value="DNA_helicase_UvrD/REP"/>
</dbReference>
<dbReference type="Gene3D" id="1.10.10.160">
    <property type="match status" value="1"/>
</dbReference>
<evidence type="ECO:0000256" key="6">
    <source>
        <dbReference type="ARBA" id="ARBA00023235"/>
    </source>
</evidence>
<dbReference type="SUPFAM" id="SSF52540">
    <property type="entry name" value="P-loop containing nucleoside triphosphate hydrolases"/>
    <property type="match status" value="1"/>
</dbReference>
<dbReference type="InterPro" id="IPR014017">
    <property type="entry name" value="DNA_helicase_UvrD-like_C"/>
</dbReference>
<feature type="domain" description="UvrD-like helicase ATP-binding" evidence="11">
    <location>
        <begin position="3"/>
        <end position="313"/>
    </location>
</feature>
<evidence type="ECO:0000313" key="13">
    <source>
        <dbReference type="Proteomes" id="UP000277597"/>
    </source>
</evidence>
<keyword evidence="4 10" id="KW-0347">Helicase</keyword>
<dbReference type="Pfam" id="PF00580">
    <property type="entry name" value="UvrD-helicase"/>
    <property type="match status" value="1"/>
</dbReference>
<comment type="catalytic activity">
    <reaction evidence="7">
        <text>Couples ATP hydrolysis with the unwinding of duplex DNA by translocating in the 3'-5' direction.</text>
        <dbReference type="EC" id="5.6.2.4"/>
    </reaction>
</comment>
<evidence type="ECO:0000256" key="5">
    <source>
        <dbReference type="ARBA" id="ARBA00022840"/>
    </source>
</evidence>
<evidence type="ECO:0000256" key="9">
    <source>
        <dbReference type="ARBA" id="ARBA00048988"/>
    </source>
</evidence>
<dbReference type="EC" id="5.6.2.4" evidence="8"/>